<organism evidence="1 2">
    <name type="scientific">Methyloceanibacter marginalis</name>
    <dbReference type="NCBI Taxonomy" id="1774971"/>
    <lineage>
        <taxon>Bacteria</taxon>
        <taxon>Pseudomonadati</taxon>
        <taxon>Pseudomonadota</taxon>
        <taxon>Alphaproteobacteria</taxon>
        <taxon>Hyphomicrobiales</taxon>
        <taxon>Hyphomicrobiaceae</taxon>
        <taxon>Methyloceanibacter</taxon>
    </lineage>
</organism>
<dbReference type="AlphaFoldDB" id="A0A1E3WBE6"/>
<dbReference type="SUPFAM" id="SSF53448">
    <property type="entry name" value="Nucleotide-diphospho-sugar transferases"/>
    <property type="match status" value="1"/>
</dbReference>
<dbReference type="EMBL" id="LPWD01000165">
    <property type="protein sequence ID" value="ODS03125.1"/>
    <property type="molecule type" value="Genomic_DNA"/>
</dbReference>
<dbReference type="Gene3D" id="3.90.550.10">
    <property type="entry name" value="Spore Coat Polysaccharide Biosynthesis Protein SpsA, Chain A"/>
    <property type="match status" value="1"/>
</dbReference>
<keyword evidence="2" id="KW-1185">Reference proteome</keyword>
<dbReference type="RefSeq" id="WP_083238159.1">
    <property type="nucleotide sequence ID" value="NZ_LPWD01000165.1"/>
</dbReference>
<dbReference type="OrthoDB" id="9798250at2"/>
<protein>
    <recommendedName>
        <fullName evidence="3">Glycosyltransferase</fullName>
    </recommendedName>
</protein>
<evidence type="ECO:0000313" key="2">
    <source>
        <dbReference type="Proteomes" id="UP000095042"/>
    </source>
</evidence>
<accession>A0A1E3WBE6</accession>
<dbReference type="PANTHER" id="PTHR36529">
    <property type="entry name" value="SLL1095 PROTEIN"/>
    <property type="match status" value="1"/>
</dbReference>
<dbReference type="PANTHER" id="PTHR36529:SF1">
    <property type="entry name" value="GLYCOSYLTRANSFERASE"/>
    <property type="match status" value="1"/>
</dbReference>
<dbReference type="Proteomes" id="UP000095042">
    <property type="component" value="Unassembled WGS sequence"/>
</dbReference>
<gene>
    <name evidence="1" type="ORF">AUC71_11390</name>
</gene>
<proteinExistence type="predicted"/>
<comment type="caution">
    <text evidence="1">The sequence shown here is derived from an EMBL/GenBank/DDBJ whole genome shotgun (WGS) entry which is preliminary data.</text>
</comment>
<dbReference type="NCBIfam" id="TIGR04282">
    <property type="entry name" value="glyco_like_cofC"/>
    <property type="match status" value="1"/>
</dbReference>
<evidence type="ECO:0008006" key="3">
    <source>
        <dbReference type="Google" id="ProtNLM"/>
    </source>
</evidence>
<name>A0A1E3WBE6_9HYPH</name>
<dbReference type="InterPro" id="IPR029044">
    <property type="entry name" value="Nucleotide-diphossugar_trans"/>
</dbReference>
<sequence>MAKRPVAGAVKSRLARGIGSAAALRFYRTTLAHTLLRLGRDPRWRTYLAVTPDVSLAESCWPSAPMVTRVPQGGGDLGARMQGLVDRMPPGPVIIVGSDIPAVRPRHIAKAFRQLGHADAVFGPAQDGGYWLVGFKRRPRRLVSFENVPWSTGQALSATLANLHGRILAFSSTLNDVDTAQDYKRERACAERLFR</sequence>
<dbReference type="Pfam" id="PF09837">
    <property type="entry name" value="DUF2064"/>
    <property type="match status" value="1"/>
</dbReference>
<dbReference type="InterPro" id="IPR018641">
    <property type="entry name" value="Trfase_1_rSAM/seldom-assoc"/>
</dbReference>
<evidence type="ECO:0000313" key="1">
    <source>
        <dbReference type="EMBL" id="ODS03125.1"/>
    </source>
</evidence>
<reference evidence="1 2" key="1">
    <citation type="journal article" date="2016" name="Environ. Microbiol.">
        <title>New Methyloceanibacter diversity from North Sea sediments includes methanotroph containing solely the soluble methane monooxygenase.</title>
        <authorList>
            <person name="Vekeman B."/>
            <person name="Kerckhof F.M."/>
            <person name="Cremers G."/>
            <person name="de Vos P."/>
            <person name="Vandamme P."/>
            <person name="Boon N."/>
            <person name="Op den Camp H.J."/>
            <person name="Heylen K."/>
        </authorList>
    </citation>
    <scope>NUCLEOTIDE SEQUENCE [LARGE SCALE GENOMIC DNA]</scope>
    <source>
        <strain evidence="1 2">R-67177</strain>
    </source>
</reference>